<dbReference type="GO" id="GO:0005524">
    <property type="term" value="F:ATP binding"/>
    <property type="evidence" value="ECO:0007669"/>
    <property type="project" value="UniProtKB-KW"/>
</dbReference>
<dbReference type="PANTHER" id="PTHR11361:SF21">
    <property type="entry name" value="MUTS PROTEIN HOMOLOG 4"/>
    <property type="match status" value="1"/>
</dbReference>
<reference evidence="6" key="2">
    <citation type="submission" date="2024-01" db="EMBL/GenBank/DDBJ databases">
        <title>Comparative genomics of Cryptococcus and Kwoniella reveals pathogenesis evolution and contrasting modes of karyotype evolution via chromosome fusion or intercentromeric recombination.</title>
        <authorList>
            <person name="Coelho M.A."/>
            <person name="David-Palma M."/>
            <person name="Shea T."/>
            <person name="Bowers K."/>
            <person name="McGinley-Smith S."/>
            <person name="Mohammad A.W."/>
            <person name="Gnirke A."/>
            <person name="Yurkov A.M."/>
            <person name="Nowrousian M."/>
            <person name="Sun S."/>
            <person name="Cuomo C.A."/>
            <person name="Heitman J."/>
        </authorList>
    </citation>
    <scope>NUCLEOTIDE SEQUENCE</scope>
    <source>
        <strain evidence="6">CBS 12478</strain>
    </source>
</reference>
<organism evidence="6 7">
    <name type="scientific">Kwoniella shandongensis</name>
    <dbReference type="NCBI Taxonomy" id="1734106"/>
    <lineage>
        <taxon>Eukaryota</taxon>
        <taxon>Fungi</taxon>
        <taxon>Dikarya</taxon>
        <taxon>Basidiomycota</taxon>
        <taxon>Agaricomycotina</taxon>
        <taxon>Tremellomycetes</taxon>
        <taxon>Tremellales</taxon>
        <taxon>Cryptococcaceae</taxon>
        <taxon>Kwoniella</taxon>
    </lineage>
</organism>
<proteinExistence type="inferred from homology"/>
<protein>
    <recommendedName>
        <fullName evidence="5">DNA mismatch repair proteins mutS family domain-containing protein</fullName>
    </recommendedName>
</protein>
<reference evidence="6" key="1">
    <citation type="submission" date="2017-08" db="EMBL/GenBank/DDBJ databases">
        <authorList>
            <person name="Cuomo C."/>
            <person name="Billmyre B."/>
            <person name="Heitman J."/>
        </authorList>
    </citation>
    <scope>NUCLEOTIDE SEQUENCE</scope>
    <source>
        <strain evidence="6">CBS 12478</strain>
    </source>
</reference>
<dbReference type="PANTHER" id="PTHR11361">
    <property type="entry name" value="DNA MISMATCH REPAIR PROTEIN MUTS FAMILY MEMBER"/>
    <property type="match status" value="1"/>
</dbReference>
<dbReference type="GO" id="GO:0005634">
    <property type="term" value="C:nucleus"/>
    <property type="evidence" value="ECO:0007669"/>
    <property type="project" value="TreeGrafter"/>
</dbReference>
<evidence type="ECO:0000256" key="4">
    <source>
        <dbReference type="ARBA" id="ARBA00023125"/>
    </source>
</evidence>
<evidence type="ECO:0000256" key="1">
    <source>
        <dbReference type="ARBA" id="ARBA00006271"/>
    </source>
</evidence>
<evidence type="ECO:0000313" key="7">
    <source>
        <dbReference type="Proteomes" id="UP000322225"/>
    </source>
</evidence>
<dbReference type="InterPro" id="IPR045076">
    <property type="entry name" value="MutS"/>
</dbReference>
<feature type="domain" description="DNA mismatch repair proteins mutS family" evidence="5">
    <location>
        <begin position="72"/>
        <end position="242"/>
    </location>
</feature>
<dbReference type="Pfam" id="PF00488">
    <property type="entry name" value="MutS_V"/>
    <property type="match status" value="1"/>
</dbReference>
<name>A0AAJ8LHB6_9TREE</name>
<dbReference type="GO" id="GO:0007131">
    <property type="term" value="P:reciprocal meiotic recombination"/>
    <property type="evidence" value="ECO:0007669"/>
    <property type="project" value="TreeGrafter"/>
</dbReference>
<dbReference type="SMART" id="SM00534">
    <property type="entry name" value="MUTSac"/>
    <property type="match status" value="1"/>
</dbReference>
<dbReference type="Proteomes" id="UP000322225">
    <property type="component" value="Chromosome 3"/>
</dbReference>
<evidence type="ECO:0000259" key="5">
    <source>
        <dbReference type="SMART" id="SM00534"/>
    </source>
</evidence>
<dbReference type="GO" id="GO:0140664">
    <property type="term" value="F:ATP-dependent DNA damage sensor activity"/>
    <property type="evidence" value="ECO:0007669"/>
    <property type="project" value="InterPro"/>
</dbReference>
<keyword evidence="3" id="KW-0067">ATP-binding</keyword>
<dbReference type="InterPro" id="IPR027417">
    <property type="entry name" value="P-loop_NTPase"/>
</dbReference>
<keyword evidence="2" id="KW-0547">Nucleotide-binding</keyword>
<evidence type="ECO:0000256" key="2">
    <source>
        <dbReference type="ARBA" id="ARBA00022741"/>
    </source>
</evidence>
<dbReference type="SUPFAM" id="SSF52540">
    <property type="entry name" value="P-loop containing nucleoside triphosphate hydrolases"/>
    <property type="match status" value="1"/>
</dbReference>
<evidence type="ECO:0000313" key="6">
    <source>
        <dbReference type="EMBL" id="WWD17159.1"/>
    </source>
</evidence>
<dbReference type="Gene3D" id="3.40.50.300">
    <property type="entry name" value="P-loop containing nucleotide triphosphate hydrolases"/>
    <property type="match status" value="1"/>
</dbReference>
<dbReference type="AlphaFoldDB" id="A0AAJ8LHB6"/>
<dbReference type="RefSeq" id="XP_065823087.1">
    <property type="nucleotide sequence ID" value="XM_065967015.1"/>
</dbReference>
<keyword evidence="7" id="KW-1185">Reference proteome</keyword>
<gene>
    <name evidence="6" type="ORF">CI109_101597</name>
</gene>
<keyword evidence="4" id="KW-0238">DNA-binding</keyword>
<accession>A0AAJ8LHB6</accession>
<dbReference type="GO" id="GO:0030983">
    <property type="term" value="F:mismatched DNA binding"/>
    <property type="evidence" value="ECO:0007669"/>
    <property type="project" value="InterPro"/>
</dbReference>
<evidence type="ECO:0000256" key="3">
    <source>
        <dbReference type="ARBA" id="ARBA00022840"/>
    </source>
</evidence>
<dbReference type="EMBL" id="CP144053">
    <property type="protein sequence ID" value="WWD17159.1"/>
    <property type="molecule type" value="Genomic_DNA"/>
</dbReference>
<dbReference type="KEGG" id="ksn:43586578"/>
<comment type="similarity">
    <text evidence="1">Belongs to the DNA mismatch repair MutS family.</text>
</comment>
<dbReference type="GeneID" id="43586578"/>
<dbReference type="GO" id="GO:0006298">
    <property type="term" value="P:mismatch repair"/>
    <property type="evidence" value="ECO:0007669"/>
    <property type="project" value="InterPro"/>
</dbReference>
<dbReference type="InterPro" id="IPR000432">
    <property type="entry name" value="DNA_mismatch_repair_MutS_C"/>
</dbReference>
<sequence>MEDLDQINMALYRCTETIAKLDLVLSFAYASEVRPELGSTLAFRSGRHPILDRTLGAGECVPNDIYAADGPANFQLIQGANMSGKSTYLRQVGLLTVQAMIGCFRMSNDDSIEKGLSTFALEMATSAMILANLIKLGRGTAPLEGVGISHAIAESLIEKRSFVFFATHFHDLAITLGNLPGVTKLHLRTQVNNVNPHSPEFTTTFSYKVVEGPATVQHYGLELAKLAALPPDVLQRATEIAIQLSQLEEQGKGSSKANAMVMRRKTLYELRGQLAQLAEDSNVDNAHLGAALTRIQDKCRDTLERCIQIIRSSDDANEYAK</sequence>